<organism evidence="1 2">
    <name type="scientific">Pisum sativum</name>
    <name type="common">Garden pea</name>
    <name type="synonym">Lathyrus oleraceus</name>
    <dbReference type="NCBI Taxonomy" id="3888"/>
    <lineage>
        <taxon>Eukaryota</taxon>
        <taxon>Viridiplantae</taxon>
        <taxon>Streptophyta</taxon>
        <taxon>Embryophyta</taxon>
        <taxon>Tracheophyta</taxon>
        <taxon>Spermatophyta</taxon>
        <taxon>Magnoliopsida</taxon>
        <taxon>eudicotyledons</taxon>
        <taxon>Gunneridae</taxon>
        <taxon>Pentapetalae</taxon>
        <taxon>rosids</taxon>
        <taxon>fabids</taxon>
        <taxon>Fabales</taxon>
        <taxon>Fabaceae</taxon>
        <taxon>Papilionoideae</taxon>
        <taxon>50 kb inversion clade</taxon>
        <taxon>NPAAA clade</taxon>
        <taxon>Hologalegina</taxon>
        <taxon>IRL clade</taxon>
        <taxon>Fabeae</taxon>
        <taxon>Lathyrus</taxon>
    </lineage>
</organism>
<protein>
    <submittedName>
        <fullName evidence="1">Uncharacterized protein</fullName>
    </submittedName>
</protein>
<sequence>MYMSVQSVLAVIRPTTLAITPSDIEDGYLEWYYCVSHPRLVPPHRDEPREVPVLVYEAGPSDPNWDHVSTLIHCYLRQVNSEEEDPQFADLFEALHISRSH</sequence>
<dbReference type="AlphaFoldDB" id="A0A9D4XSR9"/>
<accession>A0A9D4XSR9</accession>
<comment type="caution">
    <text evidence="1">The sequence shown here is derived from an EMBL/GenBank/DDBJ whole genome shotgun (WGS) entry which is preliminary data.</text>
</comment>
<reference evidence="1 2" key="1">
    <citation type="journal article" date="2022" name="Nat. Genet.">
        <title>Improved pea reference genome and pan-genome highlight genomic features and evolutionary characteristics.</title>
        <authorList>
            <person name="Yang T."/>
            <person name="Liu R."/>
            <person name="Luo Y."/>
            <person name="Hu S."/>
            <person name="Wang D."/>
            <person name="Wang C."/>
            <person name="Pandey M.K."/>
            <person name="Ge S."/>
            <person name="Xu Q."/>
            <person name="Li N."/>
            <person name="Li G."/>
            <person name="Huang Y."/>
            <person name="Saxena R.K."/>
            <person name="Ji Y."/>
            <person name="Li M."/>
            <person name="Yan X."/>
            <person name="He Y."/>
            <person name="Liu Y."/>
            <person name="Wang X."/>
            <person name="Xiang C."/>
            <person name="Varshney R.K."/>
            <person name="Ding H."/>
            <person name="Gao S."/>
            <person name="Zong X."/>
        </authorList>
    </citation>
    <scope>NUCLEOTIDE SEQUENCE [LARGE SCALE GENOMIC DNA]</scope>
    <source>
        <strain evidence="1 2">cv. Zhongwan 6</strain>
    </source>
</reference>
<dbReference type="Proteomes" id="UP001058974">
    <property type="component" value="Chromosome 3"/>
</dbReference>
<dbReference type="Gramene" id="Psat03G0033700-T1">
    <property type="protein sequence ID" value="KAI5424081.1"/>
    <property type="gene ID" value="KIW84_030337"/>
</dbReference>
<evidence type="ECO:0000313" key="2">
    <source>
        <dbReference type="Proteomes" id="UP001058974"/>
    </source>
</evidence>
<dbReference type="EMBL" id="JAMSHJ010000003">
    <property type="protein sequence ID" value="KAI5424081.1"/>
    <property type="molecule type" value="Genomic_DNA"/>
</dbReference>
<gene>
    <name evidence="1" type="ORF">KIW84_030337</name>
</gene>
<evidence type="ECO:0000313" key="1">
    <source>
        <dbReference type="EMBL" id="KAI5424081.1"/>
    </source>
</evidence>
<name>A0A9D4XSR9_PEA</name>
<proteinExistence type="predicted"/>
<keyword evidence="2" id="KW-1185">Reference proteome</keyword>